<evidence type="ECO:0000256" key="9">
    <source>
        <dbReference type="SAM" id="Coils"/>
    </source>
</evidence>
<evidence type="ECO:0000256" key="6">
    <source>
        <dbReference type="ARBA" id="ARBA00022777"/>
    </source>
</evidence>
<evidence type="ECO:0000256" key="8">
    <source>
        <dbReference type="ARBA" id="ARBA00023012"/>
    </source>
</evidence>
<keyword evidence="6 13" id="KW-0418">Kinase</keyword>
<dbReference type="EC" id="2.7.13.3" evidence="2"/>
<evidence type="ECO:0000256" key="1">
    <source>
        <dbReference type="ARBA" id="ARBA00000085"/>
    </source>
</evidence>
<gene>
    <name evidence="13" type="ORF">KO481_07195</name>
</gene>
<dbReference type="Gene3D" id="3.30.565.10">
    <property type="entry name" value="Histidine kinase-like ATPase, C-terminal domain"/>
    <property type="match status" value="1"/>
</dbReference>
<name>A0ABS6AUR0_9NOCA</name>
<reference evidence="13 14" key="1">
    <citation type="submission" date="2021-06" db="EMBL/GenBank/DDBJ databases">
        <title>Actinomycetes sequencing.</title>
        <authorList>
            <person name="Shan Q."/>
        </authorList>
    </citation>
    <scope>NUCLEOTIDE SEQUENCE [LARGE SCALE GENOMIC DNA]</scope>
    <source>
        <strain evidence="13 14">NEAU-G5</strain>
    </source>
</reference>
<accession>A0ABS6AUR0</accession>
<evidence type="ECO:0000256" key="7">
    <source>
        <dbReference type="ARBA" id="ARBA00022840"/>
    </source>
</evidence>
<organism evidence="13 14">
    <name type="scientific">Nocardia albiluteola</name>
    <dbReference type="NCBI Taxonomy" id="2842303"/>
    <lineage>
        <taxon>Bacteria</taxon>
        <taxon>Bacillati</taxon>
        <taxon>Actinomycetota</taxon>
        <taxon>Actinomycetes</taxon>
        <taxon>Mycobacteriales</taxon>
        <taxon>Nocardiaceae</taxon>
        <taxon>Nocardia</taxon>
    </lineage>
</organism>
<evidence type="ECO:0000256" key="11">
    <source>
        <dbReference type="SAM" id="Phobius"/>
    </source>
</evidence>
<keyword evidence="9" id="KW-0175">Coiled coil</keyword>
<keyword evidence="7" id="KW-0067">ATP-binding</keyword>
<dbReference type="InterPro" id="IPR036890">
    <property type="entry name" value="HATPase_C_sf"/>
</dbReference>
<evidence type="ECO:0000256" key="2">
    <source>
        <dbReference type="ARBA" id="ARBA00012438"/>
    </source>
</evidence>
<dbReference type="PANTHER" id="PTHR24421">
    <property type="entry name" value="NITRATE/NITRITE SENSOR PROTEIN NARX-RELATED"/>
    <property type="match status" value="1"/>
</dbReference>
<feature type="transmembrane region" description="Helical" evidence="11">
    <location>
        <begin position="12"/>
        <end position="29"/>
    </location>
</feature>
<protein>
    <recommendedName>
        <fullName evidence="2">histidine kinase</fullName>
        <ecNumber evidence="2">2.7.13.3</ecNumber>
    </recommendedName>
</protein>
<dbReference type="Pfam" id="PF07730">
    <property type="entry name" value="HisKA_3"/>
    <property type="match status" value="1"/>
</dbReference>
<keyword evidence="11" id="KW-1133">Transmembrane helix</keyword>
<dbReference type="Pfam" id="PF23539">
    <property type="entry name" value="DUF7134"/>
    <property type="match status" value="1"/>
</dbReference>
<feature type="domain" description="Histidine kinase/HSP90-like ATPase" evidence="12">
    <location>
        <begin position="338"/>
        <end position="436"/>
    </location>
</feature>
<keyword evidence="14" id="KW-1185">Reference proteome</keyword>
<dbReference type="InterPro" id="IPR050482">
    <property type="entry name" value="Sensor_HK_TwoCompSys"/>
</dbReference>
<evidence type="ECO:0000256" key="4">
    <source>
        <dbReference type="ARBA" id="ARBA00022679"/>
    </source>
</evidence>
<feature type="transmembrane region" description="Helical" evidence="11">
    <location>
        <begin position="41"/>
        <end position="58"/>
    </location>
</feature>
<dbReference type="EMBL" id="JAHKNI010000002">
    <property type="protein sequence ID" value="MBU3061305.1"/>
    <property type="molecule type" value="Genomic_DNA"/>
</dbReference>
<dbReference type="Proteomes" id="UP000733379">
    <property type="component" value="Unassembled WGS sequence"/>
</dbReference>
<evidence type="ECO:0000259" key="12">
    <source>
        <dbReference type="SMART" id="SM00387"/>
    </source>
</evidence>
<keyword evidence="11" id="KW-0812">Transmembrane</keyword>
<feature type="coiled-coil region" evidence="9">
    <location>
        <begin position="194"/>
        <end position="221"/>
    </location>
</feature>
<dbReference type="Gene3D" id="1.20.5.1930">
    <property type="match status" value="1"/>
</dbReference>
<dbReference type="PANTHER" id="PTHR24421:SF10">
    <property type="entry name" value="NITRATE_NITRITE SENSOR PROTEIN NARQ"/>
    <property type="match status" value="1"/>
</dbReference>
<keyword evidence="4" id="KW-0808">Transferase</keyword>
<evidence type="ECO:0000313" key="13">
    <source>
        <dbReference type="EMBL" id="MBU3061305.1"/>
    </source>
</evidence>
<dbReference type="SMART" id="SM00387">
    <property type="entry name" value="HATPase_c"/>
    <property type="match status" value="1"/>
</dbReference>
<feature type="region of interest" description="Disordered" evidence="10">
    <location>
        <begin position="379"/>
        <end position="400"/>
    </location>
</feature>
<keyword evidence="11" id="KW-0472">Membrane</keyword>
<keyword evidence="8" id="KW-0902">Two-component regulatory system</keyword>
<dbReference type="Pfam" id="PF02518">
    <property type="entry name" value="HATPase_c"/>
    <property type="match status" value="1"/>
</dbReference>
<dbReference type="CDD" id="cd16917">
    <property type="entry name" value="HATPase_UhpB-NarQ-NarX-like"/>
    <property type="match status" value="1"/>
</dbReference>
<dbReference type="InterPro" id="IPR055558">
    <property type="entry name" value="DUF7134"/>
</dbReference>
<feature type="transmembrane region" description="Helical" evidence="11">
    <location>
        <begin position="78"/>
        <end position="100"/>
    </location>
</feature>
<keyword evidence="3" id="KW-0597">Phosphoprotein</keyword>
<evidence type="ECO:0000256" key="10">
    <source>
        <dbReference type="SAM" id="MobiDB-lite"/>
    </source>
</evidence>
<dbReference type="InterPro" id="IPR011712">
    <property type="entry name" value="Sig_transdc_His_kin_sub3_dim/P"/>
</dbReference>
<evidence type="ECO:0000256" key="5">
    <source>
        <dbReference type="ARBA" id="ARBA00022741"/>
    </source>
</evidence>
<evidence type="ECO:0000256" key="3">
    <source>
        <dbReference type="ARBA" id="ARBA00022553"/>
    </source>
</evidence>
<comment type="catalytic activity">
    <reaction evidence="1">
        <text>ATP + protein L-histidine = ADP + protein N-phospho-L-histidine.</text>
        <dbReference type="EC" id="2.7.13.3"/>
    </reaction>
</comment>
<evidence type="ECO:0000313" key="14">
    <source>
        <dbReference type="Proteomes" id="UP000733379"/>
    </source>
</evidence>
<dbReference type="SUPFAM" id="SSF55874">
    <property type="entry name" value="ATPase domain of HSP90 chaperone/DNA topoisomerase II/histidine kinase"/>
    <property type="match status" value="1"/>
</dbReference>
<keyword evidence="5" id="KW-0547">Nucleotide-binding</keyword>
<feature type="transmembrane region" description="Helical" evidence="11">
    <location>
        <begin position="146"/>
        <end position="164"/>
    </location>
</feature>
<proteinExistence type="predicted"/>
<feature type="transmembrane region" description="Helical" evidence="11">
    <location>
        <begin position="107"/>
        <end position="126"/>
    </location>
</feature>
<feature type="transmembrane region" description="Helical" evidence="11">
    <location>
        <begin position="176"/>
        <end position="194"/>
    </location>
</feature>
<comment type="caution">
    <text evidence="13">The sequence shown here is derived from an EMBL/GenBank/DDBJ whole genome shotgun (WGS) entry which is preliminary data.</text>
</comment>
<sequence length="443" mass="46799">MTPMGTDAEAGLAAWPIPGFAAPVIARLARLRLRLGRLDRAHPWIFDAAFTAVVFLIFGGPDFGGPAHSGGPHDPQIVLTQLSAPGTLALQAGLLLPLLWRRRAPSAAFGVIAAVFLLQWSLGAGLRADVALLIALYSVALRARPAHLPWVCAVAAAVLVPVALRVATGAVLRLEVLFFLLSTVTAAVALGLTVRSRRAQLAALRERAARLEIERDQRSRLAAATERTRVAREMHDIIGHNLSVIITVADGGAYAAQSDPARGREALLLIGDAGRQALGELRRMLGVLRERGPEQDSAPELEPQPGIADLEALYARVRAAGTEVVYHSIGELDGLDRGVQLMAYRIVQEALTNTLKHVGPGSRADVTVGTDGDRLRIRVHDTGPRDGRTRPGSPGEGHGLAGMRERAALYDGTVTAGPAAGGGWTVEAVLDLDPHPNSAGGQQ</sequence>
<feature type="compositionally biased region" description="Basic and acidic residues" evidence="10">
    <location>
        <begin position="379"/>
        <end position="389"/>
    </location>
</feature>
<dbReference type="GO" id="GO:0016301">
    <property type="term" value="F:kinase activity"/>
    <property type="evidence" value="ECO:0007669"/>
    <property type="project" value="UniProtKB-KW"/>
</dbReference>
<dbReference type="InterPro" id="IPR003594">
    <property type="entry name" value="HATPase_dom"/>
</dbReference>